<dbReference type="EMBL" id="VSSQ01111275">
    <property type="protein sequence ID" value="MPN48707.1"/>
    <property type="molecule type" value="Genomic_DNA"/>
</dbReference>
<reference evidence="1" key="1">
    <citation type="submission" date="2019-08" db="EMBL/GenBank/DDBJ databases">
        <authorList>
            <person name="Kucharzyk K."/>
            <person name="Murdoch R.W."/>
            <person name="Higgins S."/>
            <person name="Loffler F."/>
        </authorList>
    </citation>
    <scope>NUCLEOTIDE SEQUENCE</scope>
</reference>
<accession>A0A645IBV1</accession>
<protein>
    <submittedName>
        <fullName evidence="1">Uncharacterized protein</fullName>
    </submittedName>
</protein>
<comment type="caution">
    <text evidence="1">The sequence shown here is derived from an EMBL/GenBank/DDBJ whole genome shotgun (WGS) entry which is preliminary data.</text>
</comment>
<evidence type="ECO:0000313" key="1">
    <source>
        <dbReference type="EMBL" id="MPN48707.1"/>
    </source>
</evidence>
<sequence>MHRGASAFIEIQGVPNTEYTCDVEYKSGLSGADGLGTKKSNGEGIVRWSWKVGSRTSLDYTPTIYISGGGDSINVDFEVIK</sequence>
<gene>
    <name evidence="1" type="ORF">SDC9_196319</name>
</gene>
<proteinExistence type="predicted"/>
<dbReference type="AlphaFoldDB" id="A0A645IBV1"/>
<name>A0A645IBV1_9ZZZZ</name>
<organism evidence="1">
    <name type="scientific">bioreactor metagenome</name>
    <dbReference type="NCBI Taxonomy" id="1076179"/>
    <lineage>
        <taxon>unclassified sequences</taxon>
        <taxon>metagenomes</taxon>
        <taxon>ecological metagenomes</taxon>
    </lineage>
</organism>